<accession>A0ABR5F722</accession>
<proteinExistence type="predicted"/>
<gene>
    <name evidence="6" type="ORF">FrCorBMG51_04560</name>
</gene>
<evidence type="ECO:0000313" key="7">
    <source>
        <dbReference type="Proteomes" id="UP000035425"/>
    </source>
</evidence>
<reference evidence="6 7" key="1">
    <citation type="submission" date="2014-12" db="EMBL/GenBank/DDBJ databases">
        <title>Frankia sp. BMG5.1 draft genome.</title>
        <authorList>
            <person name="Gtari M."/>
            <person name="Ghodhbane-Gtari F."/>
            <person name="Nouioui I."/>
            <person name="Ktari A."/>
            <person name="Hezbri K."/>
            <person name="Mimouni W."/>
            <person name="Sbissi I."/>
            <person name="Ayari A."/>
            <person name="Yamanaka T."/>
            <person name="Normand P."/>
            <person name="Tisa L.S."/>
            <person name="Boudabous A."/>
        </authorList>
    </citation>
    <scope>NUCLEOTIDE SEQUENCE [LARGE SCALE GENOMIC DNA]</scope>
    <source>
        <strain evidence="6 7">BMG5.1</strain>
    </source>
</reference>
<dbReference type="InterPro" id="IPR016032">
    <property type="entry name" value="Sig_transdc_resp-reg_C-effctor"/>
</dbReference>
<evidence type="ECO:0000259" key="5">
    <source>
        <dbReference type="PROSITE" id="PS50043"/>
    </source>
</evidence>
<dbReference type="EMBL" id="JWIO01000004">
    <property type="protein sequence ID" value="KLL12531.1"/>
    <property type="molecule type" value="Genomic_DNA"/>
</dbReference>
<protein>
    <recommendedName>
        <fullName evidence="5">HTH luxR-type domain-containing protein</fullName>
    </recommendedName>
</protein>
<dbReference type="PRINTS" id="PR00038">
    <property type="entry name" value="HTHLUXR"/>
</dbReference>
<dbReference type="RefSeq" id="WP_047221832.1">
    <property type="nucleotide sequence ID" value="NZ_JWIO01000004.1"/>
</dbReference>
<dbReference type="Gene3D" id="1.10.10.10">
    <property type="entry name" value="Winged helix-like DNA-binding domain superfamily/Winged helix DNA-binding domain"/>
    <property type="match status" value="1"/>
</dbReference>
<dbReference type="Gene3D" id="3.30.450.40">
    <property type="match status" value="1"/>
</dbReference>
<feature type="compositionally biased region" description="Low complexity" evidence="4">
    <location>
        <begin position="182"/>
        <end position="205"/>
    </location>
</feature>
<comment type="caution">
    <text evidence="6">The sequence shown here is derived from an EMBL/GenBank/DDBJ whole genome shotgun (WGS) entry which is preliminary data.</text>
</comment>
<dbReference type="Pfam" id="PF01590">
    <property type="entry name" value="GAF"/>
    <property type="match status" value="1"/>
</dbReference>
<feature type="region of interest" description="Disordered" evidence="4">
    <location>
        <begin position="170"/>
        <end position="205"/>
    </location>
</feature>
<dbReference type="PROSITE" id="PS00622">
    <property type="entry name" value="HTH_LUXR_1"/>
    <property type="match status" value="1"/>
</dbReference>
<organism evidence="6 7">
    <name type="scientific">Protofrankia coriariae</name>
    <dbReference type="NCBI Taxonomy" id="1562887"/>
    <lineage>
        <taxon>Bacteria</taxon>
        <taxon>Bacillati</taxon>
        <taxon>Actinomycetota</taxon>
        <taxon>Actinomycetes</taxon>
        <taxon>Frankiales</taxon>
        <taxon>Frankiaceae</taxon>
        <taxon>Protofrankia</taxon>
    </lineage>
</organism>
<dbReference type="PANTHER" id="PTHR44688">
    <property type="entry name" value="DNA-BINDING TRANSCRIPTIONAL ACTIVATOR DEVR_DOSR"/>
    <property type="match status" value="1"/>
</dbReference>
<keyword evidence="1" id="KW-0805">Transcription regulation</keyword>
<dbReference type="CDD" id="cd06170">
    <property type="entry name" value="LuxR_C_like"/>
    <property type="match status" value="1"/>
</dbReference>
<dbReference type="PROSITE" id="PS50043">
    <property type="entry name" value="HTH_LUXR_2"/>
    <property type="match status" value="1"/>
</dbReference>
<dbReference type="Pfam" id="PF00196">
    <property type="entry name" value="GerE"/>
    <property type="match status" value="1"/>
</dbReference>
<dbReference type="InterPro" id="IPR003018">
    <property type="entry name" value="GAF"/>
</dbReference>
<evidence type="ECO:0000313" key="6">
    <source>
        <dbReference type="EMBL" id="KLL12531.1"/>
    </source>
</evidence>
<sequence>MPTELAEPAEPMPPACPAASTPPAGGRRDPSERQIIAEAARLAQRAHHSWGLALPPHPRGAVQSQPVQTLHQLRATADQALAELRRRAGPVDPEIRDDLLRALELELHLSRHILTRRSARRAALRRGLERLRPVADPAHLLDRACVEALRSCGVRRAMLSRVSDGVWSPWRSADTTVPAGETGSAGRDGSAGRSSSAGTALSAGTGTTAAWQELGPMPIERLPLEAEVAAERRPVLVERPASDPRVHPALRRLLTSSFVVAPIAPADTVIGLLHLDRSGEAREVDRDDLEVAWAFAEGFGRVYERAVHRQRLDTQRRLVQRAAQRQDLDTAPPDHAIDLLPIAPRAPGRYEPDTASPPVDAPEESPGILTSREREVADLMCTGLPNEQIGERLVISPATVKSHVRAILRKLGAANRSHAIAIHLRHTHNPA</sequence>
<keyword evidence="3" id="KW-0804">Transcription</keyword>
<name>A0ABR5F722_9ACTN</name>
<keyword evidence="2" id="KW-0238">DNA-binding</keyword>
<dbReference type="SUPFAM" id="SSF46894">
    <property type="entry name" value="C-terminal effector domain of the bipartite response regulators"/>
    <property type="match status" value="1"/>
</dbReference>
<dbReference type="SMART" id="SM00065">
    <property type="entry name" value="GAF"/>
    <property type="match status" value="1"/>
</dbReference>
<evidence type="ECO:0000256" key="1">
    <source>
        <dbReference type="ARBA" id="ARBA00023015"/>
    </source>
</evidence>
<evidence type="ECO:0000256" key="3">
    <source>
        <dbReference type="ARBA" id="ARBA00023163"/>
    </source>
</evidence>
<dbReference type="InterPro" id="IPR000792">
    <property type="entry name" value="Tscrpt_reg_LuxR_C"/>
</dbReference>
<feature type="domain" description="HTH luxR-type" evidence="5">
    <location>
        <begin position="362"/>
        <end position="427"/>
    </location>
</feature>
<dbReference type="InterPro" id="IPR036388">
    <property type="entry name" value="WH-like_DNA-bd_sf"/>
</dbReference>
<keyword evidence="7" id="KW-1185">Reference proteome</keyword>
<dbReference type="SUPFAM" id="SSF55781">
    <property type="entry name" value="GAF domain-like"/>
    <property type="match status" value="1"/>
</dbReference>
<dbReference type="InterPro" id="IPR029016">
    <property type="entry name" value="GAF-like_dom_sf"/>
</dbReference>
<evidence type="ECO:0000256" key="2">
    <source>
        <dbReference type="ARBA" id="ARBA00023125"/>
    </source>
</evidence>
<dbReference type="PANTHER" id="PTHR44688:SF16">
    <property type="entry name" value="DNA-BINDING TRANSCRIPTIONAL ACTIVATOR DEVR_DOSR"/>
    <property type="match status" value="1"/>
</dbReference>
<dbReference type="SMART" id="SM00421">
    <property type="entry name" value="HTH_LUXR"/>
    <property type="match status" value="1"/>
</dbReference>
<dbReference type="Proteomes" id="UP000035425">
    <property type="component" value="Unassembled WGS sequence"/>
</dbReference>
<evidence type="ECO:0000256" key="4">
    <source>
        <dbReference type="SAM" id="MobiDB-lite"/>
    </source>
</evidence>
<feature type="region of interest" description="Disordered" evidence="4">
    <location>
        <begin position="1"/>
        <end position="31"/>
    </location>
</feature>
<feature type="region of interest" description="Disordered" evidence="4">
    <location>
        <begin position="323"/>
        <end position="366"/>
    </location>
</feature>